<reference evidence="3" key="1">
    <citation type="journal article" date="2023" name="Mar. Drugs">
        <title>Gemmata algarum, a Novel Planctomycete Isolated from an Algal Mat, Displays Antimicrobial Activity.</title>
        <authorList>
            <person name="Kumar G."/>
            <person name="Kallscheuer N."/>
            <person name="Kashif M."/>
            <person name="Ahamad S."/>
            <person name="Jagadeeshwari U."/>
            <person name="Pannikurungottu S."/>
            <person name="Haufschild T."/>
            <person name="Kabuu M."/>
            <person name="Sasikala C."/>
            <person name="Jogler C."/>
            <person name="Ramana C."/>
        </authorList>
    </citation>
    <scope>NUCLEOTIDE SEQUENCE [LARGE SCALE GENOMIC DNA]</scope>
    <source>
        <strain evidence="3">JC673</strain>
    </source>
</reference>
<keyword evidence="3" id="KW-1185">Reference proteome</keyword>
<feature type="compositionally biased region" description="Pro residues" evidence="1">
    <location>
        <begin position="17"/>
        <end position="26"/>
    </location>
</feature>
<comment type="caution">
    <text evidence="2">The sequence shown here is derived from an EMBL/GenBank/DDBJ whole genome shotgun (WGS) entry which is preliminary data.</text>
</comment>
<evidence type="ECO:0000256" key="1">
    <source>
        <dbReference type="SAM" id="MobiDB-lite"/>
    </source>
</evidence>
<gene>
    <name evidence="2" type="ORF">R5W23_001663</name>
</gene>
<protein>
    <submittedName>
        <fullName evidence="2">Uncharacterized protein</fullName>
    </submittedName>
</protein>
<dbReference type="Proteomes" id="UP001272242">
    <property type="component" value="Unassembled WGS sequence"/>
</dbReference>
<feature type="region of interest" description="Disordered" evidence="1">
    <location>
        <begin position="1"/>
        <end position="74"/>
    </location>
</feature>
<dbReference type="EMBL" id="JAXBLV010000178">
    <property type="protein sequence ID" value="MDY3560429.1"/>
    <property type="molecule type" value="Genomic_DNA"/>
</dbReference>
<organism evidence="2 3">
    <name type="scientific">Gemmata algarum</name>
    <dbReference type="NCBI Taxonomy" id="2975278"/>
    <lineage>
        <taxon>Bacteria</taxon>
        <taxon>Pseudomonadati</taxon>
        <taxon>Planctomycetota</taxon>
        <taxon>Planctomycetia</taxon>
        <taxon>Gemmatales</taxon>
        <taxon>Gemmataceae</taxon>
        <taxon>Gemmata</taxon>
    </lineage>
</organism>
<evidence type="ECO:0000313" key="2">
    <source>
        <dbReference type="EMBL" id="MDY3560429.1"/>
    </source>
</evidence>
<feature type="compositionally biased region" description="Basic and acidic residues" evidence="1">
    <location>
        <begin position="48"/>
        <end position="61"/>
    </location>
</feature>
<accession>A0ABU5F3I0</accession>
<feature type="compositionally biased region" description="Polar residues" evidence="1">
    <location>
        <begin position="64"/>
        <end position="74"/>
    </location>
</feature>
<dbReference type="RefSeq" id="WP_261184622.1">
    <property type="nucleotide sequence ID" value="NZ_JAXBLV010000178.1"/>
</dbReference>
<name>A0ABU5F3I0_9BACT</name>
<sequence length="74" mass="7904">MNPDTDASTPKKKGDPGDPPASPYGPHPHGVDEAAGGADSSPYDNEPTDDRQRRADEDRRTGRNTPSDDTNQSN</sequence>
<evidence type="ECO:0000313" key="3">
    <source>
        <dbReference type="Proteomes" id="UP001272242"/>
    </source>
</evidence>
<proteinExistence type="predicted"/>